<feature type="compositionally biased region" description="Basic and acidic residues" evidence="1">
    <location>
        <begin position="14"/>
        <end position="45"/>
    </location>
</feature>
<reference evidence="2 3" key="1">
    <citation type="submission" date="2015-09" db="EMBL/GenBank/DDBJ databases">
        <title>Genome announcement of multiple Pseudomonas syringae strains.</title>
        <authorList>
            <person name="Thakur S."/>
            <person name="Wang P.W."/>
            <person name="Gong Y."/>
            <person name="Weir B.S."/>
            <person name="Guttman D.S."/>
        </authorList>
    </citation>
    <scope>NUCLEOTIDE SEQUENCE [LARGE SCALE GENOMIC DNA]</scope>
    <source>
        <strain evidence="2 3">ICMP7840</strain>
    </source>
</reference>
<evidence type="ECO:0000313" key="2">
    <source>
        <dbReference type="EMBL" id="KPX76968.1"/>
    </source>
</evidence>
<protein>
    <submittedName>
        <fullName evidence="2">NAD-dependent dehydratase</fullName>
    </submittedName>
</protein>
<feature type="region of interest" description="Disordered" evidence="1">
    <location>
        <begin position="1"/>
        <end position="45"/>
    </location>
</feature>
<proteinExistence type="predicted"/>
<gene>
    <name evidence="2" type="ORF">ALO53_200210</name>
</gene>
<sequence length="110" mass="13106">MIEHCTSMLPTGLRPEEVHADPFDDDGSPHREEHHCSESEWQGEERSYERLFVVLLLFRAIGNVRHIRCPLADRSTRRESCRILRCNSDFFEVVEQICRQRLVERLITRR</sequence>
<evidence type="ECO:0000256" key="1">
    <source>
        <dbReference type="SAM" id="MobiDB-lite"/>
    </source>
</evidence>
<comment type="caution">
    <text evidence="2">The sequence shown here is derived from an EMBL/GenBank/DDBJ whole genome shotgun (WGS) entry which is preliminary data.</text>
</comment>
<evidence type="ECO:0000313" key="3">
    <source>
        <dbReference type="Proteomes" id="UP000050469"/>
    </source>
</evidence>
<accession>A0A0P9TPL4</accession>
<name>A0A0P9TPL4_PSEA0</name>
<organism evidence="2 3">
    <name type="scientific">Pseudomonas amygdali pv. photiniae</name>
    <dbReference type="NCBI Taxonomy" id="251724"/>
    <lineage>
        <taxon>Bacteria</taxon>
        <taxon>Pseudomonadati</taxon>
        <taxon>Pseudomonadota</taxon>
        <taxon>Gammaproteobacteria</taxon>
        <taxon>Pseudomonadales</taxon>
        <taxon>Pseudomonadaceae</taxon>
        <taxon>Pseudomonas</taxon>
        <taxon>Pseudomonas amygdali</taxon>
    </lineage>
</organism>
<dbReference type="Proteomes" id="UP000050469">
    <property type="component" value="Unassembled WGS sequence"/>
</dbReference>
<dbReference type="EMBL" id="LJQO01000139">
    <property type="protein sequence ID" value="KPX76968.1"/>
    <property type="molecule type" value="Genomic_DNA"/>
</dbReference>
<dbReference type="AlphaFoldDB" id="A0A0P9TPL4"/>